<keyword evidence="2" id="KW-0808">Transferase</keyword>
<dbReference type="SUPFAM" id="SSF55729">
    <property type="entry name" value="Acyl-CoA N-acyltransferases (Nat)"/>
    <property type="match status" value="1"/>
</dbReference>
<proteinExistence type="predicted"/>
<dbReference type="GO" id="GO:0016746">
    <property type="term" value="F:acyltransferase activity"/>
    <property type="evidence" value="ECO:0007669"/>
    <property type="project" value="UniProtKB-KW"/>
</dbReference>
<feature type="domain" description="N-acetyltransferase" evidence="1">
    <location>
        <begin position="8"/>
        <end position="172"/>
    </location>
</feature>
<dbReference type="InterPro" id="IPR000182">
    <property type="entry name" value="GNAT_dom"/>
</dbReference>
<dbReference type="RefSeq" id="WP_353898389.1">
    <property type="nucleotide sequence ID" value="NZ_CP158970.1"/>
</dbReference>
<dbReference type="PROSITE" id="PS51186">
    <property type="entry name" value="GNAT"/>
    <property type="match status" value="1"/>
</dbReference>
<reference evidence="3" key="1">
    <citation type="journal article" date="2019" name="Int. J. Syst. Evol. Microbiol.">
        <title>The Global Catalogue of Microorganisms (GCM) 10K type strain sequencing project: providing services to taxonomists for standard genome sequencing and annotation.</title>
        <authorList>
            <consortium name="The Broad Institute Genomics Platform"/>
            <consortium name="The Broad Institute Genome Sequencing Center for Infectious Disease"/>
            <person name="Wu L."/>
            <person name="Ma J."/>
        </authorList>
    </citation>
    <scope>NUCLEOTIDE SEQUENCE [LARGE SCALE GENOMIC DNA]</scope>
    <source>
        <strain evidence="3">CGMCC 4.7173</strain>
    </source>
</reference>
<dbReference type="Proteomes" id="UP001596207">
    <property type="component" value="Unassembled WGS sequence"/>
</dbReference>
<accession>A0ABW1HMK2</accession>
<keyword evidence="3" id="KW-1185">Reference proteome</keyword>
<dbReference type="InterPro" id="IPR051908">
    <property type="entry name" value="Ribosomal_N-acetyltransferase"/>
</dbReference>
<dbReference type="EMBL" id="JBHSQQ010000043">
    <property type="protein sequence ID" value="MFC5941893.1"/>
    <property type="molecule type" value="Genomic_DNA"/>
</dbReference>
<evidence type="ECO:0000259" key="1">
    <source>
        <dbReference type="PROSITE" id="PS51186"/>
    </source>
</evidence>
<comment type="caution">
    <text evidence="2">The sequence shown here is derived from an EMBL/GenBank/DDBJ whole genome shotgun (WGS) entry which is preliminary data.</text>
</comment>
<protein>
    <submittedName>
        <fullName evidence="2">GNAT family N-acetyltransferase</fullName>
        <ecNumber evidence="2">2.3.-.-</ecNumber>
    </submittedName>
</protein>
<organism evidence="2 3">
    <name type="scientific">Micromonospora harpali</name>
    <dbReference type="NCBI Taxonomy" id="1490225"/>
    <lineage>
        <taxon>Bacteria</taxon>
        <taxon>Bacillati</taxon>
        <taxon>Actinomycetota</taxon>
        <taxon>Actinomycetes</taxon>
        <taxon>Micromonosporales</taxon>
        <taxon>Micromonosporaceae</taxon>
        <taxon>Micromonospora</taxon>
    </lineage>
</organism>
<name>A0ABW1HMK2_9ACTN</name>
<dbReference type="InterPro" id="IPR016181">
    <property type="entry name" value="Acyl_CoA_acyltransferase"/>
</dbReference>
<dbReference type="PANTHER" id="PTHR43441">
    <property type="entry name" value="RIBOSOMAL-PROTEIN-SERINE ACETYLTRANSFERASE"/>
    <property type="match status" value="1"/>
</dbReference>
<evidence type="ECO:0000313" key="3">
    <source>
        <dbReference type="Proteomes" id="UP001596207"/>
    </source>
</evidence>
<sequence>MELTDGAVRLRPWREDDLECLRAAAEDPRIPEATTVPRVFSVDAGRAFVRRQWSRVEEGHGISLAVADAVSGEAFGSVVLMLRPQPGVAGLGYWLVPSARGRGYAKRAATLVTSWALDVAGIARVEAWVEPDNEASRRVLTAAAFEQEGVLRSFLTFPDRRADAVVFSRIREPRRRKD</sequence>
<dbReference type="Pfam" id="PF13302">
    <property type="entry name" value="Acetyltransf_3"/>
    <property type="match status" value="1"/>
</dbReference>
<dbReference type="EC" id="2.3.-.-" evidence="2"/>
<keyword evidence="2" id="KW-0012">Acyltransferase</keyword>
<dbReference type="PANTHER" id="PTHR43441:SF10">
    <property type="entry name" value="ACETYLTRANSFERASE"/>
    <property type="match status" value="1"/>
</dbReference>
<gene>
    <name evidence="2" type="ORF">ACFPZ4_10430</name>
</gene>
<dbReference type="Gene3D" id="3.40.630.30">
    <property type="match status" value="1"/>
</dbReference>
<evidence type="ECO:0000313" key="2">
    <source>
        <dbReference type="EMBL" id="MFC5941893.1"/>
    </source>
</evidence>